<dbReference type="AlphaFoldDB" id="A0A8J2J1L3"/>
<sequence>LVHVVDSYYFFNCVKVKANSGS</sequence>
<accession>A0A8J2J1L3</accession>
<evidence type="ECO:0000313" key="2">
    <source>
        <dbReference type="Proteomes" id="UP000708208"/>
    </source>
</evidence>
<protein>
    <submittedName>
        <fullName evidence="1">Uncharacterized protein</fullName>
    </submittedName>
</protein>
<dbReference type="EMBL" id="CAJVCH010000984">
    <property type="protein sequence ID" value="CAG7635510.1"/>
    <property type="molecule type" value="Genomic_DNA"/>
</dbReference>
<dbReference type="Proteomes" id="UP000708208">
    <property type="component" value="Unassembled WGS sequence"/>
</dbReference>
<organism evidence="1 2">
    <name type="scientific">Allacma fusca</name>
    <dbReference type="NCBI Taxonomy" id="39272"/>
    <lineage>
        <taxon>Eukaryota</taxon>
        <taxon>Metazoa</taxon>
        <taxon>Ecdysozoa</taxon>
        <taxon>Arthropoda</taxon>
        <taxon>Hexapoda</taxon>
        <taxon>Collembola</taxon>
        <taxon>Symphypleona</taxon>
        <taxon>Sminthuridae</taxon>
        <taxon>Allacma</taxon>
    </lineage>
</organism>
<feature type="non-terminal residue" evidence="1">
    <location>
        <position position="22"/>
    </location>
</feature>
<proteinExistence type="predicted"/>
<keyword evidence="2" id="KW-1185">Reference proteome</keyword>
<evidence type="ECO:0000313" key="1">
    <source>
        <dbReference type="EMBL" id="CAG7635510.1"/>
    </source>
</evidence>
<name>A0A8J2J1L3_9HEXA</name>
<comment type="caution">
    <text evidence="1">The sequence shown here is derived from an EMBL/GenBank/DDBJ whole genome shotgun (WGS) entry which is preliminary data.</text>
</comment>
<reference evidence="1" key="1">
    <citation type="submission" date="2021-06" db="EMBL/GenBank/DDBJ databases">
        <authorList>
            <person name="Hodson N. C."/>
            <person name="Mongue J. A."/>
            <person name="Jaron S. K."/>
        </authorList>
    </citation>
    <scope>NUCLEOTIDE SEQUENCE</scope>
</reference>
<gene>
    <name evidence="1" type="ORF">AFUS01_LOCUS234</name>
</gene>